<evidence type="ECO:0000256" key="4">
    <source>
        <dbReference type="ARBA" id="ARBA00022547"/>
    </source>
</evidence>
<dbReference type="AlphaFoldDB" id="A0A7J7YXD7"/>
<keyword evidence="7" id="KW-0406">Ion transport</keyword>
<feature type="compositionally biased region" description="Basic and acidic residues" evidence="15">
    <location>
        <begin position="39"/>
        <end position="49"/>
    </location>
</feature>
<keyword evidence="9" id="KW-0496">Mitochondrion</keyword>
<dbReference type="GO" id="GO:0003677">
    <property type="term" value="F:DNA binding"/>
    <property type="evidence" value="ECO:0007669"/>
    <property type="project" value="UniProtKB-KW"/>
</dbReference>
<feature type="domain" description="SCAN box" evidence="17">
    <location>
        <begin position="63"/>
        <end position="145"/>
    </location>
</feature>
<dbReference type="GO" id="GO:1902600">
    <property type="term" value="P:proton transmembrane transport"/>
    <property type="evidence" value="ECO:0007669"/>
    <property type="project" value="UniProtKB-KW"/>
</dbReference>
<keyword evidence="5" id="KW-0375">Hydrogen ion transport</keyword>
<dbReference type="CDD" id="cd07936">
    <property type="entry name" value="SCAN"/>
    <property type="match status" value="1"/>
</dbReference>
<evidence type="ECO:0000313" key="18">
    <source>
        <dbReference type="EMBL" id="KAF6366489.1"/>
    </source>
</evidence>
<dbReference type="FunFam" id="1.10.4020.10:FF:000001">
    <property type="entry name" value="zinc finger protein 263 isoform X1"/>
    <property type="match status" value="1"/>
</dbReference>
<dbReference type="Pfam" id="PF02023">
    <property type="entry name" value="SCAN"/>
    <property type="match status" value="1"/>
</dbReference>
<evidence type="ECO:0000256" key="8">
    <source>
        <dbReference type="ARBA" id="ARBA00023125"/>
    </source>
</evidence>
<dbReference type="Gene3D" id="1.10.4020.10">
    <property type="entry name" value="DNA breaking-rejoining enzymes"/>
    <property type="match status" value="1"/>
</dbReference>
<evidence type="ECO:0000256" key="5">
    <source>
        <dbReference type="ARBA" id="ARBA00022781"/>
    </source>
</evidence>
<dbReference type="PANTHER" id="PTHR45935">
    <property type="entry name" value="PROTEIN ZBED8-RELATED"/>
    <property type="match status" value="1"/>
</dbReference>
<reference evidence="18 19" key="1">
    <citation type="journal article" date="2020" name="Nature">
        <title>Six reference-quality genomes reveal evolution of bat adaptations.</title>
        <authorList>
            <person name="Jebb D."/>
            <person name="Huang Z."/>
            <person name="Pippel M."/>
            <person name="Hughes G.M."/>
            <person name="Lavrichenko K."/>
            <person name="Devanna P."/>
            <person name="Winkler S."/>
            <person name="Jermiin L.S."/>
            <person name="Skirmuntt E.C."/>
            <person name="Katzourakis A."/>
            <person name="Burkitt-Gray L."/>
            <person name="Ray D.A."/>
            <person name="Sullivan K.A.M."/>
            <person name="Roscito J.G."/>
            <person name="Kirilenko B.M."/>
            <person name="Davalos L.M."/>
            <person name="Corthals A.P."/>
            <person name="Power M.L."/>
            <person name="Jones G."/>
            <person name="Ransome R.D."/>
            <person name="Dechmann D.K.N."/>
            <person name="Locatelli A.G."/>
            <person name="Puechmaille S.J."/>
            <person name="Fedrigo O."/>
            <person name="Jarvis E.D."/>
            <person name="Hiller M."/>
            <person name="Vernes S.C."/>
            <person name="Myers E.W."/>
            <person name="Teeling E.C."/>
        </authorList>
    </citation>
    <scope>NUCLEOTIDE SEQUENCE [LARGE SCALE GENOMIC DNA]</scope>
    <source>
        <strain evidence="18">MPipKuh1</strain>
        <tissue evidence="18">Flight muscle</tissue>
    </source>
</reference>
<evidence type="ECO:0000256" key="9">
    <source>
        <dbReference type="ARBA" id="ARBA00023128"/>
    </source>
</evidence>
<evidence type="ECO:0000256" key="1">
    <source>
        <dbReference type="ARBA" id="ARBA00004325"/>
    </source>
</evidence>
<dbReference type="SUPFAM" id="SSF47353">
    <property type="entry name" value="Retrovirus capsid dimerization domain-like"/>
    <property type="match status" value="1"/>
</dbReference>
<evidence type="ECO:0000256" key="13">
    <source>
        <dbReference type="ARBA" id="ARBA00023310"/>
    </source>
</evidence>
<comment type="subcellular location">
    <subcellularLocation>
        <location evidence="1">Mitochondrion membrane</location>
    </subcellularLocation>
    <subcellularLocation>
        <location evidence="14">Nucleus</location>
    </subcellularLocation>
</comment>
<evidence type="ECO:0000256" key="14">
    <source>
        <dbReference type="PROSITE-ProRule" id="PRU00187"/>
    </source>
</evidence>
<evidence type="ECO:0000256" key="7">
    <source>
        <dbReference type="ARBA" id="ARBA00023065"/>
    </source>
</evidence>
<dbReference type="GO" id="GO:0006355">
    <property type="term" value="P:regulation of DNA-templated transcription"/>
    <property type="evidence" value="ECO:0007669"/>
    <property type="project" value="InterPro"/>
</dbReference>
<dbReference type="Gene3D" id="6.10.140.140">
    <property type="match status" value="1"/>
</dbReference>
<evidence type="ECO:0000259" key="17">
    <source>
        <dbReference type="PROSITE" id="PS50804"/>
    </source>
</evidence>
<keyword evidence="4" id="KW-0138">CF(0)</keyword>
<dbReference type="GO" id="GO:0006754">
    <property type="term" value="P:ATP biosynthetic process"/>
    <property type="evidence" value="ECO:0007669"/>
    <property type="project" value="UniProtKB-KW"/>
</dbReference>
<dbReference type="CDD" id="cd07765">
    <property type="entry name" value="KRAB_A-box"/>
    <property type="match status" value="1"/>
</dbReference>
<dbReference type="Pfam" id="PF01352">
    <property type="entry name" value="KRAB"/>
    <property type="match status" value="1"/>
</dbReference>
<keyword evidence="13" id="KW-0066">ATP synthesis</keyword>
<dbReference type="PROSITE" id="PS50804">
    <property type="entry name" value="SCAN_BOX"/>
    <property type="match status" value="1"/>
</dbReference>
<keyword evidence="10 16" id="KW-0472">Membrane</keyword>
<keyword evidence="16" id="KW-0812">Transmembrane</keyword>
<gene>
    <name evidence="18" type="ORF">mPipKuh1_009901</name>
</gene>
<accession>A0A7J7YXD7</accession>
<protein>
    <recommendedName>
        <fullName evidence="17">SCAN box domain-containing protein</fullName>
    </recommendedName>
</protein>
<evidence type="ECO:0000256" key="16">
    <source>
        <dbReference type="SAM" id="Phobius"/>
    </source>
</evidence>
<dbReference type="Proteomes" id="UP000558488">
    <property type="component" value="Unassembled WGS sequence"/>
</dbReference>
<dbReference type="InterPro" id="IPR036051">
    <property type="entry name" value="KRAB_dom_sf"/>
</dbReference>
<dbReference type="OrthoDB" id="8921675at2759"/>
<comment type="similarity">
    <text evidence="2">Belongs to the ATPase F chain family.</text>
</comment>
<dbReference type="InterPro" id="IPR003309">
    <property type="entry name" value="SCAN_dom"/>
</dbReference>
<dbReference type="InterPro" id="IPR001909">
    <property type="entry name" value="KRAB"/>
</dbReference>
<keyword evidence="8" id="KW-0238">DNA-binding</keyword>
<evidence type="ECO:0000256" key="15">
    <source>
        <dbReference type="SAM" id="MobiDB-lite"/>
    </source>
</evidence>
<proteinExistence type="inferred from homology"/>
<dbReference type="InterPro" id="IPR050916">
    <property type="entry name" value="SCAN-C2H2_zinc_finger"/>
</dbReference>
<keyword evidence="3" id="KW-0813">Transport</keyword>
<dbReference type="InterPro" id="IPR038269">
    <property type="entry name" value="SCAN_sf"/>
</dbReference>
<evidence type="ECO:0000256" key="6">
    <source>
        <dbReference type="ARBA" id="ARBA00023015"/>
    </source>
</evidence>
<name>A0A7J7YXD7_PIPKU</name>
<evidence type="ECO:0000256" key="11">
    <source>
        <dbReference type="ARBA" id="ARBA00023163"/>
    </source>
</evidence>
<dbReference type="EMBL" id="JACAGB010000004">
    <property type="protein sequence ID" value="KAF6366489.1"/>
    <property type="molecule type" value="Genomic_DNA"/>
</dbReference>
<dbReference type="PANTHER" id="PTHR45935:SF15">
    <property type="entry name" value="SCAN BOX DOMAIN-CONTAINING PROTEIN"/>
    <property type="match status" value="1"/>
</dbReference>
<dbReference type="GO" id="GO:0031966">
    <property type="term" value="C:mitochondrial membrane"/>
    <property type="evidence" value="ECO:0007669"/>
    <property type="project" value="UniProtKB-SubCell"/>
</dbReference>
<sequence length="275" mass="31325">MSSSLAAGEGREAEAGAWTAAAGPRVAAQPLSDGLLIVKVEEDSPESREPGPPVDSLDPETCRQCFRRFRYQEVAGPEEALHRLRELCRRWLRPEVHSKEQILELLVLEQFLTALPAELQDRVRKHRPAGGAQAAAIVRALQGTLGATSLQGLMKDKDVPVTWEEWEPVDPVQRDFYREDMLKDYGSTVLPMPLKDKRLMDVKLGELPTWIRMRDFSPKGIAGAFQRGYYRYYNKYIDVKKGGVAGVSMVLAAYVLFNYIRSYHELKHERRRKYH</sequence>
<keyword evidence="11" id="KW-0804">Transcription</keyword>
<evidence type="ECO:0000256" key="12">
    <source>
        <dbReference type="ARBA" id="ARBA00023242"/>
    </source>
</evidence>
<evidence type="ECO:0000256" key="2">
    <source>
        <dbReference type="ARBA" id="ARBA00005895"/>
    </source>
</evidence>
<keyword evidence="12 14" id="KW-0539">Nucleus</keyword>
<dbReference type="SUPFAM" id="SSF109640">
    <property type="entry name" value="KRAB domain (Kruppel-associated box)"/>
    <property type="match status" value="1"/>
</dbReference>
<dbReference type="SMART" id="SM00431">
    <property type="entry name" value="SCAN"/>
    <property type="match status" value="1"/>
</dbReference>
<comment type="caution">
    <text evidence="18">The sequence shown here is derived from an EMBL/GenBank/DDBJ whole genome shotgun (WGS) entry which is preliminary data.</text>
</comment>
<feature type="region of interest" description="Disordered" evidence="15">
    <location>
        <begin position="1"/>
        <end position="23"/>
    </location>
</feature>
<organism evidence="18 19">
    <name type="scientific">Pipistrellus kuhlii</name>
    <name type="common">Kuhl's pipistrelle</name>
    <dbReference type="NCBI Taxonomy" id="59472"/>
    <lineage>
        <taxon>Eukaryota</taxon>
        <taxon>Metazoa</taxon>
        <taxon>Chordata</taxon>
        <taxon>Craniata</taxon>
        <taxon>Vertebrata</taxon>
        <taxon>Euteleostomi</taxon>
        <taxon>Mammalia</taxon>
        <taxon>Eutheria</taxon>
        <taxon>Laurasiatheria</taxon>
        <taxon>Chiroptera</taxon>
        <taxon>Yangochiroptera</taxon>
        <taxon>Vespertilionidae</taxon>
        <taxon>Pipistrellus</taxon>
    </lineage>
</organism>
<feature type="transmembrane region" description="Helical" evidence="16">
    <location>
        <begin position="242"/>
        <end position="260"/>
    </location>
</feature>
<dbReference type="GO" id="GO:0045259">
    <property type="term" value="C:proton-transporting ATP synthase complex"/>
    <property type="evidence" value="ECO:0007669"/>
    <property type="project" value="UniProtKB-KW"/>
</dbReference>
<dbReference type="InterPro" id="IPR019344">
    <property type="entry name" value="F1F0-ATPsyn_F_prd"/>
</dbReference>
<keyword evidence="6" id="KW-0805">Transcription regulation</keyword>
<evidence type="ECO:0000313" key="19">
    <source>
        <dbReference type="Proteomes" id="UP000558488"/>
    </source>
</evidence>
<keyword evidence="19" id="KW-1185">Reference proteome</keyword>
<dbReference type="GO" id="GO:0005634">
    <property type="term" value="C:nucleus"/>
    <property type="evidence" value="ECO:0007669"/>
    <property type="project" value="UniProtKB-SubCell"/>
</dbReference>
<evidence type="ECO:0000256" key="10">
    <source>
        <dbReference type="ARBA" id="ARBA00023136"/>
    </source>
</evidence>
<feature type="region of interest" description="Disordered" evidence="15">
    <location>
        <begin position="37"/>
        <end position="59"/>
    </location>
</feature>
<evidence type="ECO:0000256" key="3">
    <source>
        <dbReference type="ARBA" id="ARBA00022448"/>
    </source>
</evidence>
<dbReference type="Pfam" id="PF10206">
    <property type="entry name" value="WRW"/>
    <property type="match status" value="1"/>
</dbReference>
<keyword evidence="16" id="KW-1133">Transmembrane helix</keyword>